<dbReference type="Proteomes" id="UP000257109">
    <property type="component" value="Unassembled WGS sequence"/>
</dbReference>
<accession>A0A371HKE2</accession>
<organism evidence="2 3">
    <name type="scientific">Mucuna pruriens</name>
    <name type="common">Velvet bean</name>
    <name type="synonym">Dolichos pruriens</name>
    <dbReference type="NCBI Taxonomy" id="157652"/>
    <lineage>
        <taxon>Eukaryota</taxon>
        <taxon>Viridiplantae</taxon>
        <taxon>Streptophyta</taxon>
        <taxon>Embryophyta</taxon>
        <taxon>Tracheophyta</taxon>
        <taxon>Spermatophyta</taxon>
        <taxon>Magnoliopsida</taxon>
        <taxon>eudicotyledons</taxon>
        <taxon>Gunneridae</taxon>
        <taxon>Pentapetalae</taxon>
        <taxon>rosids</taxon>
        <taxon>fabids</taxon>
        <taxon>Fabales</taxon>
        <taxon>Fabaceae</taxon>
        <taxon>Papilionoideae</taxon>
        <taxon>50 kb inversion clade</taxon>
        <taxon>NPAAA clade</taxon>
        <taxon>indigoferoid/millettioid clade</taxon>
        <taxon>Phaseoleae</taxon>
        <taxon>Mucuna</taxon>
    </lineage>
</organism>
<dbReference type="EMBL" id="QJKJ01002341">
    <property type="protein sequence ID" value="RDY03271.1"/>
    <property type="molecule type" value="Genomic_DNA"/>
</dbReference>
<dbReference type="OrthoDB" id="1637540at2759"/>
<dbReference type="AlphaFoldDB" id="A0A371HKE2"/>
<evidence type="ECO:0000313" key="2">
    <source>
        <dbReference type="EMBL" id="RDY03271.1"/>
    </source>
</evidence>
<name>A0A371HKE2_MUCPR</name>
<protein>
    <submittedName>
        <fullName evidence="2">Uncharacterized protein</fullName>
    </submittedName>
</protein>
<feature type="compositionally biased region" description="Low complexity" evidence="1">
    <location>
        <begin position="206"/>
        <end position="221"/>
    </location>
</feature>
<evidence type="ECO:0000256" key="1">
    <source>
        <dbReference type="SAM" id="MobiDB-lite"/>
    </source>
</evidence>
<sequence length="251" mass="28111">MGSCTIVESKKAFDKKIRPRWFKGDLVLREIVPNAKDSRSKWNPNYEGSYMVKCAFFGGALVLADSEEQELKHPVNADAATLESSIKEESKGLTPESSGWRITRNKEVRREIQLRENGKIWRLRNAGLESIFIRSKRVSAFAGTTSLPRVGHAESSLAGQLLTRSRLQTKTSDSKGINCVLSITQHERKHYQSPAEGIRPKIEEGNTSVLSTSSTNSDTTLGQNLRKLTPGSQVHRDDTRLSKSKRHPNKH</sequence>
<reference evidence="2" key="1">
    <citation type="submission" date="2018-05" db="EMBL/GenBank/DDBJ databases">
        <title>Draft genome of Mucuna pruriens seed.</title>
        <authorList>
            <person name="Nnadi N.E."/>
            <person name="Vos R."/>
            <person name="Hasami M.H."/>
            <person name="Devisetty U.K."/>
            <person name="Aguiy J.C."/>
        </authorList>
    </citation>
    <scope>NUCLEOTIDE SEQUENCE [LARGE SCALE GENOMIC DNA]</scope>
    <source>
        <strain evidence="2">JCA_2017</strain>
    </source>
</reference>
<feature type="compositionally biased region" description="Basic residues" evidence="1">
    <location>
        <begin position="242"/>
        <end position="251"/>
    </location>
</feature>
<gene>
    <name evidence="2" type="ORF">CR513_13164</name>
</gene>
<comment type="caution">
    <text evidence="2">The sequence shown here is derived from an EMBL/GenBank/DDBJ whole genome shotgun (WGS) entry which is preliminary data.</text>
</comment>
<feature type="region of interest" description="Disordered" evidence="1">
    <location>
        <begin position="190"/>
        <end position="251"/>
    </location>
</feature>
<proteinExistence type="predicted"/>
<keyword evidence="3" id="KW-1185">Reference proteome</keyword>
<feature type="non-terminal residue" evidence="2">
    <location>
        <position position="1"/>
    </location>
</feature>
<evidence type="ECO:0000313" key="3">
    <source>
        <dbReference type="Proteomes" id="UP000257109"/>
    </source>
</evidence>